<proteinExistence type="predicted"/>
<evidence type="ECO:0000256" key="1">
    <source>
        <dbReference type="SAM" id="SignalP"/>
    </source>
</evidence>
<dbReference type="Proteomes" id="UP000039865">
    <property type="component" value="Unassembled WGS sequence"/>
</dbReference>
<evidence type="ECO:0000313" key="2">
    <source>
        <dbReference type="EMBL" id="CDW89183.1"/>
    </source>
</evidence>
<evidence type="ECO:0000313" key="3">
    <source>
        <dbReference type="Proteomes" id="UP000039865"/>
    </source>
</evidence>
<dbReference type="InParanoid" id="A0A078B6J3"/>
<sequence>MKILKILPILLIQLLFAQCIQSQTLNSTQINYYIQGLKGLYVGIYSGLHEKVPATVKQDCLDFDFANRTTHIINTFLKHGFALFRLIEDGSIIVSEMTECQFDRVGFELYELCDIKQQCQIKDAKNRINKLSFQMVGHVTSILGIIQDGVYPPNDIDEFYSKNLEIGKTLASVFLELFELRKFP</sequence>
<accession>A0A078B6J3</accession>
<protein>
    <submittedName>
        <fullName evidence="2">Uncharacterized protein</fullName>
    </submittedName>
</protein>
<gene>
    <name evidence="2" type="primary">Contig4629.g4944</name>
    <name evidence="2" type="ORF">STYLEM_18314</name>
</gene>
<dbReference type="AlphaFoldDB" id="A0A078B6J3"/>
<reference evidence="2 3" key="1">
    <citation type="submission" date="2014-06" db="EMBL/GenBank/DDBJ databases">
        <authorList>
            <person name="Swart Estienne"/>
        </authorList>
    </citation>
    <scope>NUCLEOTIDE SEQUENCE [LARGE SCALE GENOMIC DNA]</scope>
    <source>
        <strain evidence="2 3">130c</strain>
    </source>
</reference>
<name>A0A078B6J3_STYLE</name>
<dbReference type="EMBL" id="CCKQ01017317">
    <property type="protein sequence ID" value="CDW89183.1"/>
    <property type="molecule type" value="Genomic_DNA"/>
</dbReference>
<organism evidence="2 3">
    <name type="scientific">Stylonychia lemnae</name>
    <name type="common">Ciliate</name>
    <dbReference type="NCBI Taxonomy" id="5949"/>
    <lineage>
        <taxon>Eukaryota</taxon>
        <taxon>Sar</taxon>
        <taxon>Alveolata</taxon>
        <taxon>Ciliophora</taxon>
        <taxon>Intramacronucleata</taxon>
        <taxon>Spirotrichea</taxon>
        <taxon>Stichotrichia</taxon>
        <taxon>Sporadotrichida</taxon>
        <taxon>Oxytrichidae</taxon>
        <taxon>Stylonychinae</taxon>
        <taxon>Stylonychia</taxon>
    </lineage>
</organism>
<keyword evidence="3" id="KW-1185">Reference proteome</keyword>
<keyword evidence="1" id="KW-0732">Signal</keyword>
<feature type="signal peptide" evidence="1">
    <location>
        <begin position="1"/>
        <end position="22"/>
    </location>
</feature>
<feature type="chain" id="PRO_5001729934" evidence="1">
    <location>
        <begin position="23"/>
        <end position="184"/>
    </location>
</feature>